<evidence type="ECO:0000313" key="9">
    <source>
        <dbReference type="EMBL" id="KKK78516.1"/>
    </source>
</evidence>
<keyword evidence="5" id="KW-0067">ATP-binding</keyword>
<keyword evidence="2" id="KW-0813">Transport</keyword>
<dbReference type="InterPro" id="IPR003439">
    <property type="entry name" value="ABC_transporter-like_ATP-bd"/>
</dbReference>
<evidence type="ECO:0000256" key="4">
    <source>
        <dbReference type="ARBA" id="ARBA00022741"/>
    </source>
</evidence>
<feature type="domain" description="ABC transporter" evidence="8">
    <location>
        <begin position="22"/>
        <end position="97"/>
    </location>
</feature>
<dbReference type="InterPro" id="IPR027417">
    <property type="entry name" value="P-loop_NTPase"/>
</dbReference>
<dbReference type="GO" id="GO:0043190">
    <property type="term" value="C:ATP-binding cassette (ABC) transporter complex"/>
    <property type="evidence" value="ECO:0007669"/>
    <property type="project" value="TreeGrafter"/>
</dbReference>
<dbReference type="GO" id="GO:0042626">
    <property type="term" value="F:ATPase-coupled transmembrane transporter activity"/>
    <property type="evidence" value="ECO:0007669"/>
    <property type="project" value="TreeGrafter"/>
</dbReference>
<sequence length="104" mass="11857">MDQPVFHLENVCYSYDQNTLALKDINLDVMPNERLVFLGVNGSGKSTLLKLLNGLIFPNSGRFKAYEHYITEELLDKGEFATFFRSQVGFVFQDSDIQLFSPTV</sequence>
<comment type="caution">
    <text evidence="9">The sequence shown here is derived from an EMBL/GenBank/DDBJ whole genome shotgun (WGS) entry which is preliminary data.</text>
</comment>
<proteinExistence type="predicted"/>
<evidence type="ECO:0000256" key="3">
    <source>
        <dbReference type="ARBA" id="ARBA00022475"/>
    </source>
</evidence>
<dbReference type="InterPro" id="IPR050095">
    <property type="entry name" value="ECF_ABC_transporter_ATP-bd"/>
</dbReference>
<gene>
    <name evidence="9" type="ORF">LCGC14_2842770</name>
</gene>
<dbReference type="EMBL" id="LAZR01054457">
    <property type="protein sequence ID" value="KKK78516.1"/>
    <property type="molecule type" value="Genomic_DNA"/>
</dbReference>
<dbReference type="AlphaFoldDB" id="A0A0F9B1V5"/>
<evidence type="ECO:0000256" key="7">
    <source>
        <dbReference type="ARBA" id="ARBA00023136"/>
    </source>
</evidence>
<dbReference type="PANTHER" id="PTHR43553:SF27">
    <property type="entry name" value="ENERGY-COUPLING FACTOR TRANSPORTER ATP-BINDING PROTEIN ECFA2"/>
    <property type="match status" value="1"/>
</dbReference>
<evidence type="ECO:0000256" key="2">
    <source>
        <dbReference type="ARBA" id="ARBA00022448"/>
    </source>
</evidence>
<keyword evidence="7" id="KW-0472">Membrane</keyword>
<dbReference type="GO" id="GO:0005524">
    <property type="term" value="F:ATP binding"/>
    <property type="evidence" value="ECO:0007669"/>
    <property type="project" value="UniProtKB-KW"/>
</dbReference>
<keyword evidence="4" id="KW-0547">Nucleotide-binding</keyword>
<dbReference type="SUPFAM" id="SSF52540">
    <property type="entry name" value="P-loop containing nucleoside triphosphate hydrolases"/>
    <property type="match status" value="1"/>
</dbReference>
<dbReference type="GO" id="GO:0016887">
    <property type="term" value="F:ATP hydrolysis activity"/>
    <property type="evidence" value="ECO:0007669"/>
    <property type="project" value="InterPro"/>
</dbReference>
<evidence type="ECO:0000256" key="1">
    <source>
        <dbReference type="ARBA" id="ARBA00004202"/>
    </source>
</evidence>
<feature type="non-terminal residue" evidence="9">
    <location>
        <position position="104"/>
    </location>
</feature>
<protein>
    <recommendedName>
        <fullName evidence="8">ABC transporter domain-containing protein</fullName>
    </recommendedName>
</protein>
<dbReference type="PANTHER" id="PTHR43553">
    <property type="entry name" value="HEAVY METAL TRANSPORTER"/>
    <property type="match status" value="1"/>
</dbReference>
<evidence type="ECO:0000259" key="8">
    <source>
        <dbReference type="Pfam" id="PF00005"/>
    </source>
</evidence>
<comment type="subcellular location">
    <subcellularLocation>
        <location evidence="1">Cell membrane</location>
        <topology evidence="1">Peripheral membrane protein</topology>
    </subcellularLocation>
</comment>
<accession>A0A0F9B1V5</accession>
<evidence type="ECO:0000256" key="6">
    <source>
        <dbReference type="ARBA" id="ARBA00022967"/>
    </source>
</evidence>
<reference evidence="9" key="1">
    <citation type="journal article" date="2015" name="Nature">
        <title>Complex archaea that bridge the gap between prokaryotes and eukaryotes.</title>
        <authorList>
            <person name="Spang A."/>
            <person name="Saw J.H."/>
            <person name="Jorgensen S.L."/>
            <person name="Zaremba-Niedzwiedzka K."/>
            <person name="Martijn J."/>
            <person name="Lind A.E."/>
            <person name="van Eijk R."/>
            <person name="Schleper C."/>
            <person name="Guy L."/>
            <person name="Ettema T.J."/>
        </authorList>
    </citation>
    <scope>NUCLEOTIDE SEQUENCE</scope>
</reference>
<keyword evidence="3" id="KW-1003">Cell membrane</keyword>
<name>A0A0F9B1V5_9ZZZZ</name>
<dbReference type="Gene3D" id="3.40.50.300">
    <property type="entry name" value="P-loop containing nucleotide triphosphate hydrolases"/>
    <property type="match status" value="1"/>
</dbReference>
<evidence type="ECO:0000256" key="5">
    <source>
        <dbReference type="ARBA" id="ARBA00022840"/>
    </source>
</evidence>
<keyword evidence="6" id="KW-1278">Translocase</keyword>
<organism evidence="9">
    <name type="scientific">marine sediment metagenome</name>
    <dbReference type="NCBI Taxonomy" id="412755"/>
    <lineage>
        <taxon>unclassified sequences</taxon>
        <taxon>metagenomes</taxon>
        <taxon>ecological metagenomes</taxon>
    </lineage>
</organism>
<dbReference type="Pfam" id="PF00005">
    <property type="entry name" value="ABC_tran"/>
    <property type="match status" value="1"/>
</dbReference>